<reference evidence="3 4" key="1">
    <citation type="submission" date="2019-05" db="EMBL/GenBank/DDBJ databases">
        <title>Psychrobacillus vulpis sp. nov., a new species isolated from feces of a red fox that inhabits in The Tablas de Daimiel Natural Park, Albacete, Spain.</title>
        <authorList>
            <person name="Rodriguez M."/>
            <person name="Reina J.C."/>
            <person name="Bejar V."/>
            <person name="Llamas I."/>
        </authorList>
    </citation>
    <scope>NUCLEOTIDE SEQUENCE [LARGE SCALE GENOMIC DNA]</scope>
    <source>
        <strain evidence="3 4">NEAU-3TGS17</strain>
    </source>
</reference>
<dbReference type="Proteomes" id="UP000317316">
    <property type="component" value="Unassembled WGS sequence"/>
</dbReference>
<protein>
    <recommendedName>
        <fullName evidence="2">SCP domain-containing protein</fullName>
    </recommendedName>
</protein>
<feature type="compositionally biased region" description="Basic and acidic residues" evidence="1">
    <location>
        <begin position="110"/>
        <end position="119"/>
    </location>
</feature>
<dbReference type="SUPFAM" id="SSF55797">
    <property type="entry name" value="PR-1-like"/>
    <property type="match status" value="1"/>
</dbReference>
<dbReference type="InterPro" id="IPR035940">
    <property type="entry name" value="CAP_sf"/>
</dbReference>
<comment type="caution">
    <text evidence="3">The sequence shown here is derived from an EMBL/GenBank/DDBJ whole genome shotgun (WGS) entry which is preliminary data.</text>
</comment>
<organism evidence="3 4">
    <name type="scientific">Psychrobacillus lasiicapitis</name>
    <dbReference type="NCBI Taxonomy" id="1636719"/>
    <lineage>
        <taxon>Bacteria</taxon>
        <taxon>Bacillati</taxon>
        <taxon>Bacillota</taxon>
        <taxon>Bacilli</taxon>
        <taxon>Bacillales</taxon>
        <taxon>Bacillaceae</taxon>
        <taxon>Psychrobacillus</taxon>
    </lineage>
</organism>
<evidence type="ECO:0000313" key="3">
    <source>
        <dbReference type="EMBL" id="TQR17151.1"/>
    </source>
</evidence>
<name>A0A544TI78_9BACI</name>
<dbReference type="Gene3D" id="3.40.33.10">
    <property type="entry name" value="CAP"/>
    <property type="match status" value="1"/>
</dbReference>
<keyword evidence="4" id="KW-1185">Reference proteome</keyword>
<feature type="region of interest" description="Disordered" evidence="1">
    <location>
        <begin position="38"/>
        <end position="120"/>
    </location>
</feature>
<dbReference type="PANTHER" id="PTHR31157">
    <property type="entry name" value="SCP DOMAIN-CONTAINING PROTEIN"/>
    <property type="match status" value="1"/>
</dbReference>
<accession>A0A544TI78</accession>
<evidence type="ECO:0000313" key="4">
    <source>
        <dbReference type="Proteomes" id="UP000317316"/>
    </source>
</evidence>
<feature type="compositionally biased region" description="Basic and acidic residues" evidence="1">
    <location>
        <begin position="42"/>
        <end position="89"/>
    </location>
</feature>
<dbReference type="OrthoDB" id="9783944at2"/>
<evidence type="ECO:0000256" key="1">
    <source>
        <dbReference type="SAM" id="MobiDB-lite"/>
    </source>
</evidence>
<dbReference type="CDD" id="cd05379">
    <property type="entry name" value="CAP_bacterial"/>
    <property type="match status" value="1"/>
</dbReference>
<feature type="compositionally biased region" description="Low complexity" evidence="1">
    <location>
        <begin position="90"/>
        <end position="109"/>
    </location>
</feature>
<dbReference type="AlphaFoldDB" id="A0A544TI78"/>
<sequence>MYNYNLNNLDIQNLVNEQLNNLEPAIKKELLEAQKSLNTKTVQEDKKTVAKEKAPVVEKPAEKEKTPVVEKPAEKEKAPVVEKPVEKETTPVAEKPATPVTPTTPVTTPEVKEPVKENTEAGQVSSVIQQVVDLTNQERAKAGLKALQIDTKLTQSAQAKSQDMKDKNYFSHTSPTYGSPFDQMKSFGIMYNSAAENIAMGQRSAAEVVKAWMESPGHKANIMNPSYTHIGVGLSDSGYYWTQQFIGK</sequence>
<dbReference type="Pfam" id="PF00188">
    <property type="entry name" value="CAP"/>
    <property type="match status" value="1"/>
</dbReference>
<dbReference type="NCBIfam" id="TIGR02909">
    <property type="entry name" value="spore_YkwD"/>
    <property type="match status" value="1"/>
</dbReference>
<evidence type="ECO:0000259" key="2">
    <source>
        <dbReference type="Pfam" id="PF00188"/>
    </source>
</evidence>
<gene>
    <name evidence="3" type="ORF">FG382_01190</name>
</gene>
<dbReference type="EMBL" id="VDGH01000001">
    <property type="protein sequence ID" value="TQR17151.1"/>
    <property type="molecule type" value="Genomic_DNA"/>
</dbReference>
<proteinExistence type="predicted"/>
<dbReference type="InterPro" id="IPR014258">
    <property type="entry name" value="CAP_domain_YkwD-like"/>
</dbReference>
<dbReference type="PANTHER" id="PTHR31157:SF1">
    <property type="entry name" value="SCP DOMAIN-CONTAINING PROTEIN"/>
    <property type="match status" value="1"/>
</dbReference>
<dbReference type="InterPro" id="IPR014044">
    <property type="entry name" value="CAP_dom"/>
</dbReference>
<feature type="domain" description="SCP" evidence="2">
    <location>
        <begin position="132"/>
        <end position="245"/>
    </location>
</feature>